<dbReference type="GO" id="GO:0006355">
    <property type="term" value="P:regulation of DNA-templated transcription"/>
    <property type="evidence" value="ECO:0007669"/>
    <property type="project" value="InterPro"/>
</dbReference>
<dbReference type="InterPro" id="IPR052991">
    <property type="entry name" value="Non-func_TypeII_TA_Antitoxin"/>
</dbReference>
<feature type="domain" description="Ribbon-helix-helix protein CopG" evidence="1">
    <location>
        <begin position="10"/>
        <end position="48"/>
    </location>
</feature>
<protein>
    <recommendedName>
        <fullName evidence="1">Ribbon-helix-helix protein CopG domain-containing protein</fullName>
    </recommendedName>
</protein>
<dbReference type="SUPFAM" id="SSF47598">
    <property type="entry name" value="Ribbon-helix-helix"/>
    <property type="match status" value="1"/>
</dbReference>
<dbReference type="InterPro" id="IPR002145">
    <property type="entry name" value="CopG"/>
</dbReference>
<gene>
    <name evidence="2" type="ORF">ALO64_01305</name>
</gene>
<sequence>MEANMASPVLSFRVEEGLVEMLDQLALATDRDRQYHLKRALSRYVEAEAWHLKAIDEGLADIDAGKTINLETVKAKWVARAANRVK</sequence>
<evidence type="ECO:0000313" key="3">
    <source>
        <dbReference type="Proteomes" id="UP000050455"/>
    </source>
</evidence>
<dbReference type="PANTHER" id="PTHR40688:SF2">
    <property type="entry name" value="RIBBON-HELIX-HELIX PROTEIN COPG DOMAIN-CONTAINING PROTEIN"/>
    <property type="match status" value="1"/>
</dbReference>
<dbReference type="Proteomes" id="UP000050455">
    <property type="component" value="Unassembled WGS sequence"/>
</dbReference>
<accession>A0A0N8S3A8</accession>
<reference evidence="2 3" key="1">
    <citation type="submission" date="2015-09" db="EMBL/GenBank/DDBJ databases">
        <title>Genome announcement of multiple Pseudomonas syringae strains.</title>
        <authorList>
            <person name="Thakur S."/>
            <person name="Wang P.W."/>
            <person name="Gong Y."/>
            <person name="Weir B.S."/>
            <person name="Guttman D.S."/>
        </authorList>
    </citation>
    <scope>NUCLEOTIDE SEQUENCE [LARGE SCALE GENOMIC DNA]</scope>
    <source>
        <strain evidence="2 3">ICMP6289</strain>
    </source>
</reference>
<name>A0A0N8S3A8_9PSED</name>
<comment type="caution">
    <text evidence="2">The sequence shown here is derived from an EMBL/GenBank/DDBJ whole genome shotgun (WGS) entry which is preliminary data.</text>
</comment>
<dbReference type="Pfam" id="PF01402">
    <property type="entry name" value="RHH_1"/>
    <property type="match status" value="1"/>
</dbReference>
<organism evidence="2 3">
    <name type="scientific">Pseudomonas meliae</name>
    <dbReference type="NCBI Taxonomy" id="86176"/>
    <lineage>
        <taxon>Bacteria</taxon>
        <taxon>Pseudomonadati</taxon>
        <taxon>Pseudomonadota</taxon>
        <taxon>Gammaproteobacteria</taxon>
        <taxon>Pseudomonadales</taxon>
        <taxon>Pseudomonadaceae</taxon>
        <taxon>Pseudomonas</taxon>
    </lineage>
</organism>
<evidence type="ECO:0000259" key="1">
    <source>
        <dbReference type="Pfam" id="PF01402"/>
    </source>
</evidence>
<dbReference type="AlphaFoldDB" id="A0A0N8S3A8"/>
<dbReference type="PANTHER" id="PTHR40688">
    <property type="match status" value="1"/>
</dbReference>
<dbReference type="CDD" id="cd22233">
    <property type="entry name" value="RHH_CopAso-like"/>
    <property type="match status" value="1"/>
</dbReference>
<dbReference type="EMBL" id="LJQT01000285">
    <property type="protein sequence ID" value="KPX87071.1"/>
    <property type="molecule type" value="Genomic_DNA"/>
</dbReference>
<dbReference type="InterPro" id="IPR010985">
    <property type="entry name" value="Ribbon_hlx_hlx"/>
</dbReference>
<evidence type="ECO:0000313" key="2">
    <source>
        <dbReference type="EMBL" id="KPX87071.1"/>
    </source>
</evidence>
<proteinExistence type="predicted"/>
<keyword evidence="3" id="KW-1185">Reference proteome</keyword>
<dbReference type="PATRIC" id="fig|86176.4.peg.1421"/>